<keyword evidence="1" id="KW-0285">Flavoprotein</keyword>
<dbReference type="EMBL" id="JALJRB010000020">
    <property type="protein sequence ID" value="MCJ8502038.1"/>
    <property type="molecule type" value="Genomic_DNA"/>
</dbReference>
<dbReference type="Proteomes" id="UP001165427">
    <property type="component" value="Unassembled WGS sequence"/>
</dbReference>
<dbReference type="SUPFAM" id="SSF51395">
    <property type="entry name" value="FMN-linked oxidoreductases"/>
    <property type="match status" value="1"/>
</dbReference>
<keyword evidence="2" id="KW-0560">Oxidoreductase</keyword>
<dbReference type="PANTHER" id="PTHR43656">
    <property type="entry name" value="BINDING OXIDOREDUCTASE, PUTATIVE (AFU_ORTHOLOGUE AFUA_2G08260)-RELATED"/>
    <property type="match status" value="1"/>
</dbReference>
<dbReference type="InterPro" id="IPR051799">
    <property type="entry name" value="NADH_flavin_oxidoreductase"/>
</dbReference>
<evidence type="ECO:0000256" key="2">
    <source>
        <dbReference type="ARBA" id="ARBA00023002"/>
    </source>
</evidence>
<keyword evidence="5" id="KW-1185">Reference proteome</keyword>
<evidence type="ECO:0000313" key="5">
    <source>
        <dbReference type="Proteomes" id="UP001165427"/>
    </source>
</evidence>
<dbReference type="PANTHER" id="PTHR43656:SF2">
    <property type="entry name" value="BINDING OXIDOREDUCTASE, PUTATIVE (AFU_ORTHOLOGUE AFUA_2G08260)-RELATED"/>
    <property type="match status" value="1"/>
</dbReference>
<organism evidence="4 5">
    <name type="scientific">Desulfatitalea alkaliphila</name>
    <dbReference type="NCBI Taxonomy" id="2929485"/>
    <lineage>
        <taxon>Bacteria</taxon>
        <taxon>Pseudomonadati</taxon>
        <taxon>Thermodesulfobacteriota</taxon>
        <taxon>Desulfobacteria</taxon>
        <taxon>Desulfobacterales</taxon>
        <taxon>Desulfosarcinaceae</taxon>
        <taxon>Desulfatitalea</taxon>
    </lineage>
</organism>
<dbReference type="GO" id="GO:0010181">
    <property type="term" value="F:FMN binding"/>
    <property type="evidence" value="ECO:0007669"/>
    <property type="project" value="InterPro"/>
</dbReference>
<reference evidence="4" key="1">
    <citation type="submission" date="2022-04" db="EMBL/GenBank/DDBJ databases">
        <title>Desulfatitalea alkaliphila sp. nov., a novel anaerobic sulfate-reducing bacterium isolated from terrestrial mud volcano, Taman Peninsula, Russia.</title>
        <authorList>
            <person name="Khomyakova M.A."/>
            <person name="Merkel A.Y."/>
            <person name="Slobodkin A.I."/>
        </authorList>
    </citation>
    <scope>NUCLEOTIDE SEQUENCE</scope>
    <source>
        <strain evidence="4">M08but</strain>
    </source>
</reference>
<evidence type="ECO:0000313" key="4">
    <source>
        <dbReference type="EMBL" id="MCJ8502038.1"/>
    </source>
</evidence>
<dbReference type="GO" id="GO:0016491">
    <property type="term" value="F:oxidoreductase activity"/>
    <property type="evidence" value="ECO:0007669"/>
    <property type="project" value="UniProtKB-KW"/>
</dbReference>
<dbReference type="RefSeq" id="WP_246911826.1">
    <property type="nucleotide sequence ID" value="NZ_JALJRB010000020.1"/>
</dbReference>
<dbReference type="Pfam" id="PF00724">
    <property type="entry name" value="Oxidored_FMN"/>
    <property type="match status" value="1"/>
</dbReference>
<dbReference type="SUPFAM" id="SSF52402">
    <property type="entry name" value="Adenine nucleotide alpha hydrolases-like"/>
    <property type="match status" value="1"/>
</dbReference>
<protein>
    <recommendedName>
        <fullName evidence="3">NADH:flavin oxidoreductase/NADH oxidase N-terminal domain-containing protein</fullName>
    </recommendedName>
</protein>
<name>A0AA41R5W9_9BACT</name>
<gene>
    <name evidence="4" type="ORF">MRX98_15755</name>
</gene>
<proteinExistence type="predicted"/>
<accession>A0AA41R5W9</accession>
<dbReference type="InterPro" id="IPR001155">
    <property type="entry name" value="OxRdtase_FMN_N"/>
</dbReference>
<dbReference type="CDD" id="cd00293">
    <property type="entry name" value="USP-like"/>
    <property type="match status" value="1"/>
</dbReference>
<dbReference type="CDD" id="cd02803">
    <property type="entry name" value="OYE_like_FMN_family"/>
    <property type="match status" value="1"/>
</dbReference>
<feature type="domain" description="NADH:flavin oxidoreductase/NADH oxidase N-terminal" evidence="3">
    <location>
        <begin position="15"/>
        <end position="371"/>
    </location>
</feature>
<sequence length="668" mass="72809">MPTETPVTNPDHAPLFQAADIGGHRLRNRLVALPLFTGYADPEGAVTPLMIDHYRRLALSGAALVVVGNGAISPGGVTSRCNLRVHGDAFLPGLARLAEAIREAGALACLQLNHGGPFAKAGRPLVPSPMDAENILHDVASLRAFMETFPVKQRFRLTQQMMEMLARWQRPMTDKERHQTIADFGAAARLAREAGFDMVELHGGTGYLLASYLSAYSNKIDASLGGSPAERAAFPLAVLQEVRRRLPPDYPVGWRLMVREWVPDGIDLPEAVAFARRLEEEGVAYLSLTAGSYTSMFKPEVTRITARPGHLAQEGTALKAAVRLPVVLSGRLFTPAVAAKVLRRGAADLIGLARPLLADPRWPQKAAVGRKVRVCVNCGFCLQRVIHDQGVACVRWTEAQRVRIDLETDLLSRRTGRTLVVAAEVQDLAAIRANRPPRFPPAAQTRVRFLLLHKTTADPAFEAAIPPFLGWLRSLRQVPAAADGEVDWVIRTASQPLDREVLDATQEGRFGVILLGTAPAQGWRERLAAKHTSGAIGFLGTHPRPTKILVPCDLSADAGLLLRYIHHAYPPSRFDITFAHVLEKERATARQQWRQALEIQGWDPDTPLKVLPAGQGAAEALLGEMTNGGYGTVVMGRRNVTGVRRWLLGSVSAAVMQRISDQNLILVG</sequence>
<evidence type="ECO:0000259" key="3">
    <source>
        <dbReference type="Pfam" id="PF00724"/>
    </source>
</evidence>
<dbReference type="Gene3D" id="3.40.50.12370">
    <property type="match status" value="1"/>
</dbReference>
<dbReference type="Gene3D" id="3.20.20.70">
    <property type="entry name" value="Aldolase class I"/>
    <property type="match status" value="1"/>
</dbReference>
<dbReference type="AlphaFoldDB" id="A0AA41R5W9"/>
<evidence type="ECO:0000256" key="1">
    <source>
        <dbReference type="ARBA" id="ARBA00022630"/>
    </source>
</evidence>
<comment type="caution">
    <text evidence="4">The sequence shown here is derived from an EMBL/GenBank/DDBJ whole genome shotgun (WGS) entry which is preliminary data.</text>
</comment>
<dbReference type="InterPro" id="IPR013785">
    <property type="entry name" value="Aldolase_TIM"/>
</dbReference>